<dbReference type="PRINTS" id="PR00080">
    <property type="entry name" value="SDRFAMILY"/>
</dbReference>
<dbReference type="NCBIfam" id="NF009467">
    <property type="entry name" value="PRK12826.1-3"/>
    <property type="match status" value="1"/>
</dbReference>
<accession>A0ABW1IDJ3</accession>
<dbReference type="CDD" id="cd05233">
    <property type="entry name" value="SDR_c"/>
    <property type="match status" value="1"/>
</dbReference>
<keyword evidence="2" id="KW-0560">Oxidoreductase</keyword>
<evidence type="ECO:0000313" key="4">
    <source>
        <dbReference type="EMBL" id="MFC5950711.1"/>
    </source>
</evidence>
<evidence type="ECO:0000313" key="5">
    <source>
        <dbReference type="Proteomes" id="UP001596119"/>
    </source>
</evidence>
<dbReference type="PRINTS" id="PR00081">
    <property type="entry name" value="GDHRDH"/>
</dbReference>
<dbReference type="PANTHER" id="PTHR24321:SF8">
    <property type="entry name" value="ESTRADIOL 17-BETA-DEHYDROGENASE 8-RELATED"/>
    <property type="match status" value="1"/>
</dbReference>
<dbReference type="PANTHER" id="PTHR24321">
    <property type="entry name" value="DEHYDROGENASES, SHORT CHAIN"/>
    <property type="match status" value="1"/>
</dbReference>
<organism evidence="4 5">
    <name type="scientific">Pseudonocardia lutea</name>
    <dbReference type="NCBI Taxonomy" id="2172015"/>
    <lineage>
        <taxon>Bacteria</taxon>
        <taxon>Bacillati</taxon>
        <taxon>Actinomycetota</taxon>
        <taxon>Actinomycetes</taxon>
        <taxon>Pseudonocardiales</taxon>
        <taxon>Pseudonocardiaceae</taxon>
        <taxon>Pseudonocardia</taxon>
    </lineage>
</organism>
<reference evidence="5" key="1">
    <citation type="journal article" date="2019" name="Int. J. Syst. Evol. Microbiol.">
        <title>The Global Catalogue of Microorganisms (GCM) 10K type strain sequencing project: providing services to taxonomists for standard genome sequencing and annotation.</title>
        <authorList>
            <consortium name="The Broad Institute Genomics Platform"/>
            <consortium name="The Broad Institute Genome Sequencing Center for Infectious Disease"/>
            <person name="Wu L."/>
            <person name="Ma J."/>
        </authorList>
    </citation>
    <scope>NUCLEOTIDE SEQUENCE [LARGE SCALE GENOMIC DNA]</scope>
    <source>
        <strain evidence="5">CGMCC 4.7397</strain>
    </source>
</reference>
<dbReference type="InterPro" id="IPR020904">
    <property type="entry name" value="Sc_DH/Rdtase_CS"/>
</dbReference>
<evidence type="ECO:0000256" key="2">
    <source>
        <dbReference type="ARBA" id="ARBA00023002"/>
    </source>
</evidence>
<dbReference type="Gene3D" id="3.40.50.720">
    <property type="entry name" value="NAD(P)-binding Rossmann-like Domain"/>
    <property type="match status" value="1"/>
</dbReference>
<dbReference type="PROSITE" id="PS00061">
    <property type="entry name" value="ADH_SHORT"/>
    <property type="match status" value="1"/>
</dbReference>
<keyword evidence="5" id="KW-1185">Reference proteome</keyword>
<gene>
    <name evidence="4" type="ORF">ACFQH9_20795</name>
</gene>
<proteinExistence type="inferred from homology"/>
<sequence>MTGRLEGKVALVTGAARGQGRSHSVRLAQEGADIIAVDLCGPVDSIDLYPPATEEDLAETARLVEEHDRRVVTAKADVRDAEGLRAAVDAGVAEVGRLDIVCANAGVLGLRPALELSVTAWRELIDVNLTGVWNTCQAALPHVLAGGRGGSIVITSSTGGLKGLTNAAHYVTAKHGLVGMMRALANEFAPHSIRCNTVHPTTVDTLMIQNDGLRRLFDPANPSPTRESIAPIMQNKNALPVPWVEPVDVSNAVLFLASDEARYITGVTLPVDAGYTVR</sequence>
<evidence type="ECO:0000256" key="3">
    <source>
        <dbReference type="ARBA" id="ARBA00023027"/>
    </source>
</evidence>
<dbReference type="InterPro" id="IPR002347">
    <property type="entry name" value="SDR_fam"/>
</dbReference>
<comment type="caution">
    <text evidence="4">The sequence shown here is derived from an EMBL/GenBank/DDBJ whole genome shotgun (WGS) entry which is preliminary data.</text>
</comment>
<dbReference type="NCBIfam" id="TIGR03971">
    <property type="entry name" value="SDR_subfam_1"/>
    <property type="match status" value="1"/>
</dbReference>
<dbReference type="Pfam" id="PF13561">
    <property type="entry name" value="adh_short_C2"/>
    <property type="match status" value="1"/>
</dbReference>
<name>A0ABW1IDJ3_9PSEU</name>
<dbReference type="RefSeq" id="WP_379567972.1">
    <property type="nucleotide sequence ID" value="NZ_JBHSQK010000052.1"/>
</dbReference>
<comment type="similarity">
    <text evidence="1">Belongs to the short-chain dehydrogenases/reductases (SDR) family.</text>
</comment>
<dbReference type="SUPFAM" id="SSF51735">
    <property type="entry name" value="NAD(P)-binding Rossmann-fold domains"/>
    <property type="match status" value="1"/>
</dbReference>
<evidence type="ECO:0000256" key="1">
    <source>
        <dbReference type="ARBA" id="ARBA00006484"/>
    </source>
</evidence>
<protein>
    <submittedName>
        <fullName evidence="4">Mycofactocin-coupled SDR family oxidoreductase</fullName>
    </submittedName>
</protein>
<dbReference type="EMBL" id="JBHSQK010000052">
    <property type="protein sequence ID" value="MFC5950711.1"/>
    <property type="molecule type" value="Genomic_DNA"/>
</dbReference>
<dbReference type="InterPro" id="IPR023985">
    <property type="entry name" value="SDR_subfam_1"/>
</dbReference>
<dbReference type="InterPro" id="IPR036291">
    <property type="entry name" value="NAD(P)-bd_dom_sf"/>
</dbReference>
<dbReference type="Proteomes" id="UP001596119">
    <property type="component" value="Unassembled WGS sequence"/>
</dbReference>
<keyword evidence="3" id="KW-0520">NAD</keyword>